<feature type="domain" description="Protein kinase" evidence="7">
    <location>
        <begin position="134"/>
        <end position="370"/>
    </location>
</feature>
<keyword evidence="6" id="KW-0472">Membrane</keyword>
<sequence>MITDAHKKTILIIISAIFLILATTAPAMAGFGNQGQSDNGQRNIPAHGTDNAPGNSGQGQGTQTALPVIYGLFIALIVLVAIILYIIFVRLRPRKKYGEENKKQKSLYEYGKTTVLEENKNMPPNFPPELKNRYSDVELIGKGGLSFVFQAKIKDTEEIVAVKIPALKDEKSGRIFLQEIKIWEGLSHPNIVSIKSVNVFPVPYVEMEYVPDSLNDLHVPVKPDIALHIAAGILRGLSYAHSKGIIHCDIKPGNILIDSDFIPKIADWGVGRDLGRKSSGISGYTPAFAAPEQMSSVTGEVCTVRTDIYQTGMLIYWMLFGNTSFEEEMSGIETSGDIKYPLINRIVMKCIQKNPEKRYATAEELLEEILSISGSTVTG</sequence>
<dbReference type="PANTHER" id="PTHR43289:SF6">
    <property type="entry name" value="SERINE_THREONINE-PROTEIN KINASE NEKL-3"/>
    <property type="match status" value="1"/>
</dbReference>
<name>A0AA97FDH5_9EURY</name>
<keyword evidence="2" id="KW-0547">Nucleotide-binding</keyword>
<gene>
    <name evidence="8" type="ORF">F1737_01555</name>
</gene>
<proteinExistence type="predicted"/>
<protein>
    <submittedName>
        <fullName evidence="8">Serine/threonine protein kinase</fullName>
    </submittedName>
</protein>
<dbReference type="InterPro" id="IPR011009">
    <property type="entry name" value="Kinase-like_dom_sf"/>
</dbReference>
<evidence type="ECO:0000256" key="3">
    <source>
        <dbReference type="ARBA" id="ARBA00022777"/>
    </source>
</evidence>
<evidence type="ECO:0000313" key="9">
    <source>
        <dbReference type="Proteomes" id="UP001301797"/>
    </source>
</evidence>
<keyword evidence="8" id="KW-0723">Serine/threonine-protein kinase</keyword>
<dbReference type="KEGG" id="mefw:F1737_01555"/>
<dbReference type="PROSITE" id="PS00108">
    <property type="entry name" value="PROTEIN_KINASE_ST"/>
    <property type="match status" value="1"/>
</dbReference>
<dbReference type="AlphaFoldDB" id="A0AA97FDH5"/>
<dbReference type="PANTHER" id="PTHR43289">
    <property type="entry name" value="MITOGEN-ACTIVATED PROTEIN KINASE KINASE KINASE 20-RELATED"/>
    <property type="match status" value="1"/>
</dbReference>
<accession>A0AA97FDH5</accession>
<keyword evidence="9" id="KW-1185">Reference proteome</keyword>
<dbReference type="GeneID" id="85228814"/>
<dbReference type="PROSITE" id="PS50011">
    <property type="entry name" value="PROTEIN_KINASE_DOM"/>
    <property type="match status" value="1"/>
</dbReference>
<dbReference type="CDD" id="cd14014">
    <property type="entry name" value="STKc_PknB_like"/>
    <property type="match status" value="1"/>
</dbReference>
<evidence type="ECO:0000256" key="6">
    <source>
        <dbReference type="SAM" id="Phobius"/>
    </source>
</evidence>
<evidence type="ECO:0000256" key="2">
    <source>
        <dbReference type="ARBA" id="ARBA00022741"/>
    </source>
</evidence>
<dbReference type="Pfam" id="PF00069">
    <property type="entry name" value="Pkinase"/>
    <property type="match status" value="1"/>
</dbReference>
<evidence type="ECO:0000259" key="7">
    <source>
        <dbReference type="PROSITE" id="PS50011"/>
    </source>
</evidence>
<dbReference type="RefSeq" id="WP_317137026.1">
    <property type="nucleotide sequence ID" value="NZ_CP043875.1"/>
</dbReference>
<dbReference type="GO" id="GO:0005524">
    <property type="term" value="F:ATP binding"/>
    <property type="evidence" value="ECO:0007669"/>
    <property type="project" value="UniProtKB-KW"/>
</dbReference>
<dbReference type="Gene3D" id="1.10.510.10">
    <property type="entry name" value="Transferase(Phosphotransferase) domain 1"/>
    <property type="match status" value="1"/>
</dbReference>
<reference evidence="8 9" key="1">
    <citation type="submission" date="2019-09" db="EMBL/GenBank/DDBJ databases">
        <title>The complete genome of Methanoplanus sp. FWC-SCC4.</title>
        <authorList>
            <person name="Chen S.-C."/>
            <person name="Zhou Y.-Z."/>
            <person name="Lai M.-C."/>
        </authorList>
    </citation>
    <scope>NUCLEOTIDE SEQUENCE [LARGE SCALE GENOMIC DNA]</scope>
    <source>
        <strain evidence="8 9">FWC-SCC4</strain>
    </source>
</reference>
<dbReference type="SUPFAM" id="SSF56112">
    <property type="entry name" value="Protein kinase-like (PK-like)"/>
    <property type="match status" value="1"/>
</dbReference>
<dbReference type="InterPro" id="IPR008271">
    <property type="entry name" value="Ser/Thr_kinase_AS"/>
</dbReference>
<dbReference type="SMART" id="SM00220">
    <property type="entry name" value="S_TKc"/>
    <property type="match status" value="1"/>
</dbReference>
<organism evidence="8 9">
    <name type="scientific">Methanochimaera problematica</name>
    <dbReference type="NCBI Taxonomy" id="2609417"/>
    <lineage>
        <taxon>Archaea</taxon>
        <taxon>Methanobacteriati</taxon>
        <taxon>Methanobacteriota</taxon>
        <taxon>Stenosarchaea group</taxon>
        <taxon>Methanomicrobia</taxon>
        <taxon>Methanomicrobiales</taxon>
        <taxon>Methanomicrobiaceae</taxon>
        <taxon>Methanochimaera</taxon>
    </lineage>
</organism>
<dbReference type="GO" id="GO:0004674">
    <property type="term" value="F:protein serine/threonine kinase activity"/>
    <property type="evidence" value="ECO:0007669"/>
    <property type="project" value="UniProtKB-KW"/>
</dbReference>
<keyword evidence="3 8" id="KW-0418">Kinase</keyword>
<keyword evidence="6" id="KW-1133">Transmembrane helix</keyword>
<evidence type="ECO:0000256" key="1">
    <source>
        <dbReference type="ARBA" id="ARBA00022679"/>
    </source>
</evidence>
<evidence type="ECO:0000256" key="5">
    <source>
        <dbReference type="SAM" id="MobiDB-lite"/>
    </source>
</evidence>
<keyword evidence="1" id="KW-0808">Transferase</keyword>
<dbReference type="Gene3D" id="3.30.200.20">
    <property type="entry name" value="Phosphorylase Kinase, domain 1"/>
    <property type="match status" value="1"/>
</dbReference>
<dbReference type="Proteomes" id="UP001301797">
    <property type="component" value="Chromosome"/>
</dbReference>
<evidence type="ECO:0000313" key="8">
    <source>
        <dbReference type="EMBL" id="WOF15456.1"/>
    </source>
</evidence>
<feature type="region of interest" description="Disordered" evidence="5">
    <location>
        <begin position="32"/>
        <end position="59"/>
    </location>
</feature>
<feature type="transmembrane region" description="Helical" evidence="6">
    <location>
        <begin position="68"/>
        <end position="88"/>
    </location>
</feature>
<dbReference type="EMBL" id="CP043875">
    <property type="protein sequence ID" value="WOF15456.1"/>
    <property type="molecule type" value="Genomic_DNA"/>
</dbReference>
<keyword evidence="4" id="KW-0067">ATP-binding</keyword>
<keyword evidence="6" id="KW-0812">Transmembrane</keyword>
<dbReference type="InterPro" id="IPR000719">
    <property type="entry name" value="Prot_kinase_dom"/>
</dbReference>
<evidence type="ECO:0000256" key="4">
    <source>
        <dbReference type="ARBA" id="ARBA00022840"/>
    </source>
</evidence>